<organism evidence="4 5">
    <name type="scientific">Actinacidiphila paucisporea</name>
    <dbReference type="NCBI Taxonomy" id="310782"/>
    <lineage>
        <taxon>Bacteria</taxon>
        <taxon>Bacillati</taxon>
        <taxon>Actinomycetota</taxon>
        <taxon>Actinomycetes</taxon>
        <taxon>Kitasatosporales</taxon>
        <taxon>Streptomycetaceae</taxon>
        <taxon>Actinacidiphila</taxon>
    </lineage>
</organism>
<keyword evidence="2" id="KW-1133">Transmembrane helix</keyword>
<proteinExistence type="predicted"/>
<protein>
    <submittedName>
        <fullName evidence="4">FHA domain-containing protein</fullName>
    </submittedName>
</protein>
<keyword evidence="2" id="KW-0812">Transmembrane</keyword>
<dbReference type="STRING" id="310782.SAMN05216499_110219"/>
<gene>
    <name evidence="4" type="ORF">SAMN05216499_110219</name>
</gene>
<evidence type="ECO:0000313" key="5">
    <source>
        <dbReference type="Proteomes" id="UP000184111"/>
    </source>
</evidence>
<accession>A0A1M7IDJ1</accession>
<dbReference type="OrthoDB" id="151099at2"/>
<dbReference type="AlphaFoldDB" id="A0A1M7IDJ1"/>
<feature type="domain" description="FHA" evidence="3">
    <location>
        <begin position="22"/>
        <end position="71"/>
    </location>
</feature>
<evidence type="ECO:0000313" key="4">
    <source>
        <dbReference type="EMBL" id="SHM38832.1"/>
    </source>
</evidence>
<dbReference type="Gene3D" id="2.60.200.20">
    <property type="match status" value="1"/>
</dbReference>
<feature type="transmembrane region" description="Helical" evidence="2">
    <location>
        <begin position="209"/>
        <end position="234"/>
    </location>
</feature>
<dbReference type="RefSeq" id="WP_143172522.1">
    <property type="nucleotide sequence ID" value="NZ_FRBI01000010.1"/>
</dbReference>
<dbReference type="CDD" id="cd00060">
    <property type="entry name" value="FHA"/>
    <property type="match status" value="1"/>
</dbReference>
<evidence type="ECO:0000256" key="2">
    <source>
        <dbReference type="SAM" id="Phobius"/>
    </source>
</evidence>
<dbReference type="EMBL" id="FRBI01000010">
    <property type="protein sequence ID" value="SHM38832.1"/>
    <property type="molecule type" value="Genomic_DNA"/>
</dbReference>
<sequence length="257" mass="27458">MEIIVSAGPMAGVRHEIPWGHVEVGRFYGIGIRLDAEGVSRRHAAIDRSGDRAVITDLGSLNGTYVNGRRLAGAQILRHGDRLRIGPFELQFSTGSAGAGMTVPSQGYGFQDVYGPVNAGDGQQYVAGRDQFVAGRDIHGDDRRVIVNADYDAIDEIFQGRGFGRFLAILGLLVALAGFALFAYTLFSGMDDAGPPPGTENPFVAKKLFGLPVVAVGFGAFVAGGVLSGIGVGISKAARRRVEEIEYLNRTRRPRRP</sequence>
<dbReference type="Proteomes" id="UP000184111">
    <property type="component" value="Unassembled WGS sequence"/>
</dbReference>
<reference evidence="4 5" key="1">
    <citation type="submission" date="2016-11" db="EMBL/GenBank/DDBJ databases">
        <authorList>
            <person name="Jaros S."/>
            <person name="Januszkiewicz K."/>
            <person name="Wedrychowicz H."/>
        </authorList>
    </citation>
    <scope>NUCLEOTIDE SEQUENCE [LARGE SCALE GENOMIC DNA]</scope>
    <source>
        <strain evidence="4 5">CGMCC 4.2025</strain>
    </source>
</reference>
<dbReference type="PANTHER" id="PTHR23308">
    <property type="entry name" value="NUCLEAR INHIBITOR OF PROTEIN PHOSPHATASE-1"/>
    <property type="match status" value="1"/>
</dbReference>
<name>A0A1M7IDJ1_9ACTN</name>
<dbReference type="Pfam" id="PF00498">
    <property type="entry name" value="FHA"/>
    <property type="match status" value="1"/>
</dbReference>
<dbReference type="InterPro" id="IPR008984">
    <property type="entry name" value="SMAD_FHA_dom_sf"/>
</dbReference>
<dbReference type="InterPro" id="IPR050923">
    <property type="entry name" value="Cell_Proc_Reg/RNA_Proc"/>
</dbReference>
<evidence type="ECO:0000259" key="3">
    <source>
        <dbReference type="PROSITE" id="PS50006"/>
    </source>
</evidence>
<dbReference type="InterPro" id="IPR000253">
    <property type="entry name" value="FHA_dom"/>
</dbReference>
<keyword evidence="5" id="KW-1185">Reference proteome</keyword>
<feature type="transmembrane region" description="Helical" evidence="2">
    <location>
        <begin position="166"/>
        <end position="189"/>
    </location>
</feature>
<evidence type="ECO:0000256" key="1">
    <source>
        <dbReference type="ARBA" id="ARBA00022553"/>
    </source>
</evidence>
<keyword evidence="1" id="KW-0597">Phosphoprotein</keyword>
<keyword evidence="2" id="KW-0472">Membrane</keyword>
<dbReference type="SUPFAM" id="SSF49879">
    <property type="entry name" value="SMAD/FHA domain"/>
    <property type="match status" value="1"/>
</dbReference>
<dbReference type="PROSITE" id="PS50006">
    <property type="entry name" value="FHA_DOMAIN"/>
    <property type="match status" value="1"/>
</dbReference>
<dbReference type="SMART" id="SM00240">
    <property type="entry name" value="FHA"/>
    <property type="match status" value="1"/>
</dbReference>